<dbReference type="RefSeq" id="WP_143050010.1">
    <property type="nucleotide sequence ID" value="NZ_BOND01000005.1"/>
</dbReference>
<proteinExistence type="predicted"/>
<protein>
    <submittedName>
        <fullName evidence="1">S-adenosylmethionine-diacylgycerolhomoserine-N-methlytransferase</fullName>
    </submittedName>
</protein>
<dbReference type="CDD" id="cd02440">
    <property type="entry name" value="AdoMet_MTases"/>
    <property type="match status" value="1"/>
</dbReference>
<evidence type="ECO:0000313" key="1">
    <source>
        <dbReference type="EMBL" id="SDZ59851.1"/>
    </source>
</evidence>
<dbReference type="AlphaFoldDB" id="A0A1H3UCS7"/>
<keyword evidence="1" id="KW-0808">Transferase</keyword>
<evidence type="ECO:0000313" key="2">
    <source>
        <dbReference type="Proteomes" id="UP000199632"/>
    </source>
</evidence>
<dbReference type="Proteomes" id="UP000199632">
    <property type="component" value="Unassembled WGS sequence"/>
</dbReference>
<dbReference type="Gene3D" id="3.40.50.150">
    <property type="entry name" value="Vaccinia Virus protein VP39"/>
    <property type="match status" value="1"/>
</dbReference>
<keyword evidence="2" id="KW-1185">Reference proteome</keyword>
<organism evidence="1 2">
    <name type="scientific">Asanoa ishikariensis</name>
    <dbReference type="NCBI Taxonomy" id="137265"/>
    <lineage>
        <taxon>Bacteria</taxon>
        <taxon>Bacillati</taxon>
        <taxon>Actinomycetota</taxon>
        <taxon>Actinomycetes</taxon>
        <taxon>Micromonosporales</taxon>
        <taxon>Micromonosporaceae</taxon>
        <taxon>Asanoa</taxon>
    </lineage>
</organism>
<sequence>MTWEADHRAFLDRYYRLTHHVYDASRKYFLFGRDRVLDRLLASDDWTTLVEVGPGTGRNLARLHRRRPEAALGGLEASEVMRAHALRRCPWARIDAGFAEDGDIGAVLGAPPQRILMSYCLSMFVDKDRAIDNALRHLAPGGELWVVDFSELAGWAMRPFLSAFHVEAVPNDLLHRHGADHVEHGPLRYYVVARFTA</sequence>
<dbReference type="SUPFAM" id="SSF53335">
    <property type="entry name" value="S-adenosyl-L-methionine-dependent methyltransferases"/>
    <property type="match status" value="1"/>
</dbReference>
<dbReference type="STRING" id="137265.SAMN05421684_6946"/>
<dbReference type="InterPro" id="IPR029063">
    <property type="entry name" value="SAM-dependent_MTases_sf"/>
</dbReference>
<reference evidence="2" key="1">
    <citation type="submission" date="2016-10" db="EMBL/GenBank/DDBJ databases">
        <authorList>
            <person name="Varghese N."/>
            <person name="Submissions S."/>
        </authorList>
    </citation>
    <scope>NUCLEOTIDE SEQUENCE [LARGE SCALE GENOMIC DNA]</scope>
    <source>
        <strain evidence="2">DSM 44718</strain>
    </source>
</reference>
<dbReference type="OrthoDB" id="9808140at2"/>
<dbReference type="GO" id="GO:0016740">
    <property type="term" value="F:transferase activity"/>
    <property type="evidence" value="ECO:0007669"/>
    <property type="project" value="UniProtKB-KW"/>
</dbReference>
<gene>
    <name evidence="1" type="ORF">SAMN05421684_6946</name>
</gene>
<name>A0A1H3UCS7_9ACTN</name>
<accession>A0A1H3UCS7</accession>
<dbReference type="Pfam" id="PF13489">
    <property type="entry name" value="Methyltransf_23"/>
    <property type="match status" value="1"/>
</dbReference>
<dbReference type="EMBL" id="FNQB01000004">
    <property type="protein sequence ID" value="SDZ59851.1"/>
    <property type="molecule type" value="Genomic_DNA"/>
</dbReference>